<dbReference type="RefSeq" id="XP_009495953.1">
    <property type="nucleotide sequence ID" value="XM_009497678.1"/>
</dbReference>
<organism evidence="2">
    <name type="scientific">Fonticula alba</name>
    <name type="common">Slime mold</name>
    <dbReference type="NCBI Taxonomy" id="691883"/>
    <lineage>
        <taxon>Eukaryota</taxon>
        <taxon>Rotosphaerida</taxon>
        <taxon>Fonticulaceae</taxon>
        <taxon>Fonticula</taxon>
    </lineage>
</organism>
<name>A0A058Z630_FONAL</name>
<evidence type="ECO:0000313" key="2">
    <source>
        <dbReference type="EMBL" id="KCV69388.1"/>
    </source>
</evidence>
<feature type="region of interest" description="Disordered" evidence="1">
    <location>
        <begin position="246"/>
        <end position="315"/>
    </location>
</feature>
<accession>A0A058Z630</accession>
<reference evidence="2" key="1">
    <citation type="submission" date="2013-04" db="EMBL/GenBank/DDBJ databases">
        <title>The Genome Sequence of Fonticula alba ATCC 38817.</title>
        <authorList>
            <consortium name="The Broad Institute Genomics Platform"/>
            <person name="Russ C."/>
            <person name="Cuomo C."/>
            <person name="Burger G."/>
            <person name="Gray M.W."/>
            <person name="Holland P.W.H."/>
            <person name="King N."/>
            <person name="Lang F.B.F."/>
            <person name="Roger A.J."/>
            <person name="Ruiz-Trillo I."/>
            <person name="Brown M."/>
            <person name="Walker B."/>
            <person name="Young S."/>
            <person name="Zeng Q."/>
            <person name="Gargeya S."/>
            <person name="Fitzgerald M."/>
            <person name="Haas B."/>
            <person name="Abouelleil A."/>
            <person name="Allen A.W."/>
            <person name="Alvarado L."/>
            <person name="Arachchi H.M."/>
            <person name="Berlin A.M."/>
            <person name="Chapman S.B."/>
            <person name="Gainer-Dewar J."/>
            <person name="Goldberg J."/>
            <person name="Griggs A."/>
            <person name="Gujja S."/>
            <person name="Hansen M."/>
            <person name="Howarth C."/>
            <person name="Imamovic A."/>
            <person name="Ireland A."/>
            <person name="Larimer J."/>
            <person name="McCowan C."/>
            <person name="Murphy C."/>
            <person name="Pearson M."/>
            <person name="Poon T.W."/>
            <person name="Priest M."/>
            <person name="Roberts A."/>
            <person name="Saif S."/>
            <person name="Shea T."/>
            <person name="Sisk P."/>
            <person name="Sykes S."/>
            <person name="Wortman J."/>
            <person name="Nusbaum C."/>
            <person name="Birren B."/>
        </authorList>
    </citation>
    <scope>NUCLEOTIDE SEQUENCE [LARGE SCALE GENOMIC DNA]</scope>
    <source>
        <strain evidence="2">ATCC 38817</strain>
    </source>
</reference>
<keyword evidence="3" id="KW-1185">Reference proteome</keyword>
<evidence type="ECO:0000256" key="1">
    <source>
        <dbReference type="SAM" id="MobiDB-lite"/>
    </source>
</evidence>
<dbReference type="EMBL" id="KB932206">
    <property type="protein sequence ID" value="KCV69388.1"/>
    <property type="molecule type" value="Genomic_DNA"/>
</dbReference>
<dbReference type="AlphaFoldDB" id="A0A058Z630"/>
<evidence type="ECO:0000313" key="3">
    <source>
        <dbReference type="Proteomes" id="UP000030693"/>
    </source>
</evidence>
<proteinExistence type="predicted"/>
<dbReference type="GeneID" id="20528544"/>
<gene>
    <name evidence="2" type="ORF">H696_03819</name>
</gene>
<feature type="compositionally biased region" description="Basic and acidic residues" evidence="1">
    <location>
        <begin position="285"/>
        <end position="305"/>
    </location>
</feature>
<sequence>MPSIEGYLAPVGGGLRSWGCIIPHRSRFELFRSGTSATPISAFDLDLVLGVHLLPQSLLRVESYLGESLTYRADTPRLSRNWVVRFRMALQQNEDNDSDDSDPDYNDYASYDMNTTLNERLERMVVINKEARQAIVHALCHGKDLRESTSSETYISNLRSLLFLNGETPEAETGTGPEAEVDAALGSKPASRRQVNSVMLSSGAAAAIGAAARAAEAAAAAAAAPAVASPAIPPSERCLFMYGVTEDDESGSDSDSSGQLPGHGSSSSSDDDSDDEHTSHTHGQLNDETHHSDSDSEPSQRDSSRRMSTGSYVSIDERDSTSMKTFIAQVTEAVNDVLAPADLEDARSTLDHMCQLVWALDYLWSVTDHHRSIFPNLRALASLANRRCMAAARDYAHLRFRPEWAGAPTGLAAATATPPAPEDALGRFVPSPDLWAEWSGSNPTIEDLPILGDFLGAVSVNASASPDAGNFGSDFRLLIFSNSVCWGCVAPDQSATLLMRALPINRITLWIDASTVLGIKVVSADYASISSSRVPAPTLVPLVNPLCDSEINIDDPACPAFNRKLFVDIFDCAAQYYLESLPSTK</sequence>
<dbReference type="Proteomes" id="UP000030693">
    <property type="component" value="Unassembled WGS sequence"/>
</dbReference>
<protein>
    <submittedName>
        <fullName evidence="2">Uncharacterized protein</fullName>
    </submittedName>
</protein>